<reference evidence="2" key="1">
    <citation type="journal article" date="2021" name="bioRxiv">
        <title>Whole Genome Assembly and Annotation of Northern Wild Rice, Zizania palustris L., Supports a Whole Genome Duplication in the Zizania Genus.</title>
        <authorList>
            <person name="Haas M."/>
            <person name="Kono T."/>
            <person name="Macchietto M."/>
            <person name="Millas R."/>
            <person name="McGilp L."/>
            <person name="Shao M."/>
            <person name="Duquette J."/>
            <person name="Hirsch C.N."/>
            <person name="Kimball J."/>
        </authorList>
    </citation>
    <scope>NUCLEOTIDE SEQUENCE</scope>
    <source>
        <tissue evidence="2">Fresh leaf tissue</tissue>
    </source>
</reference>
<reference evidence="2" key="2">
    <citation type="submission" date="2021-02" db="EMBL/GenBank/DDBJ databases">
        <authorList>
            <person name="Kimball J.A."/>
            <person name="Haas M.W."/>
            <person name="Macchietto M."/>
            <person name="Kono T."/>
            <person name="Duquette J."/>
            <person name="Shao M."/>
        </authorList>
    </citation>
    <scope>NUCLEOTIDE SEQUENCE</scope>
    <source>
        <tissue evidence="2">Fresh leaf tissue</tissue>
    </source>
</reference>
<dbReference type="AlphaFoldDB" id="A0A8J5S1R4"/>
<protein>
    <submittedName>
        <fullName evidence="2">Uncharacterized protein</fullName>
    </submittedName>
</protein>
<proteinExistence type="predicted"/>
<organism evidence="2 3">
    <name type="scientific">Zizania palustris</name>
    <name type="common">Northern wild rice</name>
    <dbReference type="NCBI Taxonomy" id="103762"/>
    <lineage>
        <taxon>Eukaryota</taxon>
        <taxon>Viridiplantae</taxon>
        <taxon>Streptophyta</taxon>
        <taxon>Embryophyta</taxon>
        <taxon>Tracheophyta</taxon>
        <taxon>Spermatophyta</taxon>
        <taxon>Magnoliopsida</taxon>
        <taxon>Liliopsida</taxon>
        <taxon>Poales</taxon>
        <taxon>Poaceae</taxon>
        <taxon>BOP clade</taxon>
        <taxon>Oryzoideae</taxon>
        <taxon>Oryzeae</taxon>
        <taxon>Zizaniinae</taxon>
        <taxon>Zizania</taxon>
    </lineage>
</organism>
<sequence>MCHASHSNSRATASCARNAPINNSAVPSARLAGFRAHCSKRQALRLLADDQAKKQTPSPHAAGAETHALTPPTQWLTSHASRCASCLRRALSAVQTRCKRTT</sequence>
<evidence type="ECO:0000256" key="1">
    <source>
        <dbReference type="SAM" id="MobiDB-lite"/>
    </source>
</evidence>
<dbReference type="EMBL" id="JAAALK010000289">
    <property type="protein sequence ID" value="KAG8048501.1"/>
    <property type="molecule type" value="Genomic_DNA"/>
</dbReference>
<gene>
    <name evidence="2" type="ORF">GUJ93_ZPchr0009g1435</name>
</gene>
<dbReference type="Proteomes" id="UP000729402">
    <property type="component" value="Unassembled WGS sequence"/>
</dbReference>
<feature type="region of interest" description="Disordered" evidence="1">
    <location>
        <begin position="49"/>
        <end position="73"/>
    </location>
</feature>
<name>A0A8J5S1R4_ZIZPA</name>
<comment type="caution">
    <text evidence="2">The sequence shown here is derived from an EMBL/GenBank/DDBJ whole genome shotgun (WGS) entry which is preliminary data.</text>
</comment>
<accession>A0A8J5S1R4</accession>
<evidence type="ECO:0000313" key="2">
    <source>
        <dbReference type="EMBL" id="KAG8048501.1"/>
    </source>
</evidence>
<evidence type="ECO:0000313" key="3">
    <source>
        <dbReference type="Proteomes" id="UP000729402"/>
    </source>
</evidence>
<keyword evidence="3" id="KW-1185">Reference proteome</keyword>